<dbReference type="OrthoDB" id="2899232at2"/>
<evidence type="ECO:0000313" key="1">
    <source>
        <dbReference type="EMBL" id="AGT32033.1"/>
    </source>
</evidence>
<organism evidence="1 2">
    <name type="scientific">Geobacillus genomosp. 3</name>
    <dbReference type="NCBI Taxonomy" id="1921421"/>
    <lineage>
        <taxon>Bacteria</taxon>
        <taxon>Bacillati</taxon>
        <taxon>Bacillota</taxon>
        <taxon>Bacilli</taxon>
        <taxon>Bacillales</taxon>
        <taxon>Anoxybacillaceae</taxon>
        <taxon>Geobacillus</taxon>
    </lineage>
</organism>
<reference evidence="1 2" key="1">
    <citation type="journal article" date="2014" name="Genome Announc.">
        <title>Complete Genome Sequence of the Thermophilic Polychlorinated Biphenyl Degrader Geobacillus sp. Strain JF8 (NBRC 109937).</title>
        <authorList>
            <person name="Shintani M."/>
            <person name="Ohtsubo Y."/>
            <person name="Fukuda K."/>
            <person name="Hosoyama A."/>
            <person name="Ohji S."/>
            <person name="Yamazoe A."/>
            <person name="Fujita N."/>
            <person name="Nagata Y."/>
            <person name="Tsuda M."/>
            <person name="Hatta T."/>
            <person name="Kimbara K."/>
        </authorList>
    </citation>
    <scope>NUCLEOTIDE SEQUENCE [LARGE SCALE GENOMIC DNA]</scope>
    <source>
        <strain evidence="1 2">JF8</strain>
    </source>
</reference>
<gene>
    <name evidence="1" type="ORF">M493_08795</name>
</gene>
<dbReference type="KEGG" id="gjf:M493_08795"/>
<name>S5ZNL3_GEOG3</name>
<dbReference type="EMBL" id="CP006254">
    <property type="protein sequence ID" value="AGT32033.1"/>
    <property type="molecule type" value="Genomic_DNA"/>
</dbReference>
<proteinExistence type="predicted"/>
<evidence type="ECO:0000313" key="2">
    <source>
        <dbReference type="Proteomes" id="UP000015500"/>
    </source>
</evidence>
<accession>S5ZNL3</accession>
<dbReference type="Proteomes" id="UP000015500">
    <property type="component" value="Chromosome"/>
</dbReference>
<dbReference type="AlphaFoldDB" id="S5ZNL3"/>
<keyword evidence="2" id="KW-1185">Reference proteome</keyword>
<dbReference type="PATRIC" id="fig|1345697.3.peg.1687"/>
<dbReference type="HOGENOM" id="CLU_2450393_0_0_9"/>
<protein>
    <submittedName>
        <fullName evidence="1">Uncharacterized protein</fullName>
    </submittedName>
</protein>
<dbReference type="RefSeq" id="WP_020959840.1">
    <property type="nucleotide sequence ID" value="NC_022080.4"/>
</dbReference>
<sequence>MSEVLALFTQYTNRQVVVNFYEGDELVARDGFFFDYMERSDRALTFFKSGQVRLSIPLADYPDHHVLKSFSRYYRLEHPRFRRAVELYFPS</sequence>
<dbReference type="STRING" id="1921421.M493_08795"/>